<evidence type="ECO:0000256" key="12">
    <source>
        <dbReference type="PIRSR" id="PIRSR602401-1"/>
    </source>
</evidence>
<evidence type="ECO:0000256" key="7">
    <source>
        <dbReference type="ARBA" id="ARBA00022989"/>
    </source>
</evidence>
<dbReference type="SUPFAM" id="SSF48264">
    <property type="entry name" value="Cytochrome P450"/>
    <property type="match status" value="1"/>
</dbReference>
<sequence length="567" mass="63711">MLQPRCSYICHKFFSSKSSNSNPIEEQLYPAMEFFNFSCSSDLLIPLVAAAFSLFLSSLFMKSRGERKSPPKAGGAWPIIGHLHLLGGSKPPHLVLGKMAERYGPIFTVNIGVQKALIVSSSEIAKECFTTNDKVFASRPKFMAAEIMAYNYALFPFSPYSHYSRQVRKIVLLEVLSNSRLEMLKHVRESEVKASMKGIYERCVTNGKSSTSSNKALVEMREWFLDINENIVIRMIVGKRFREATSSNSKGSNYYLKKETYMDFLRLSGTFVLSDAIPWLRWLDLGGHERAMKKVAKELDLVFNGWLEEHKQRRKISGQVKGGDDQLDFMDVMLSILDVDGANEITSDYDADTVNKATSMALIVAGVEAPAVQMTWALALLLNNREALKKAQEELDQIIGKDRQVKESDIKNLVYLQAIIKESMRLYPAGPLSLPHESTEDCMVGDYHVPAGTRLLVNLSKLHRDPRVWSDPNEFRPERFLTTHKSFDVKGHDFELIPFGSGRRMCPGMSLALKVIALTLASLLHGFEIGTPTDETVDMGETVGVTNNKATPLEVLFTPRLPAQLYE</sequence>
<evidence type="ECO:0000256" key="13">
    <source>
        <dbReference type="RuleBase" id="RU000461"/>
    </source>
</evidence>
<dbReference type="GO" id="GO:0004497">
    <property type="term" value="F:monooxygenase activity"/>
    <property type="evidence" value="ECO:0000318"/>
    <property type="project" value="GO_Central"/>
</dbReference>
<keyword evidence="5" id="KW-0812">Transmembrane</keyword>
<dbReference type="InterPro" id="IPR050651">
    <property type="entry name" value="Plant_Cytochrome_P450_Monoox"/>
</dbReference>
<gene>
    <name evidence="14" type="ORF">PRUPE_1G537700</name>
</gene>
<dbReference type="InterPro" id="IPR017972">
    <property type="entry name" value="Cyt_P450_CS"/>
</dbReference>
<dbReference type="PANTHER" id="PTHR47947">
    <property type="entry name" value="CYTOCHROME P450 82C3-RELATED"/>
    <property type="match status" value="1"/>
</dbReference>
<evidence type="ECO:0000313" key="15">
    <source>
        <dbReference type="Proteomes" id="UP000006882"/>
    </source>
</evidence>
<dbReference type="InterPro" id="IPR002401">
    <property type="entry name" value="Cyt_P450_E_grp-I"/>
</dbReference>
<reference evidence="14 15" key="1">
    <citation type="journal article" date="2013" name="Nat. Genet.">
        <title>The high-quality draft genome of peach (Prunus persica) identifies unique patterns of genetic diversity, domestication and genome evolution.</title>
        <authorList>
            <consortium name="International Peach Genome Initiative"/>
            <person name="Verde I."/>
            <person name="Abbott A.G."/>
            <person name="Scalabrin S."/>
            <person name="Jung S."/>
            <person name="Shu S."/>
            <person name="Marroni F."/>
            <person name="Zhebentyayeva T."/>
            <person name="Dettori M.T."/>
            <person name="Grimwood J."/>
            <person name="Cattonaro F."/>
            <person name="Zuccolo A."/>
            <person name="Rossini L."/>
            <person name="Jenkins J."/>
            <person name="Vendramin E."/>
            <person name="Meisel L.A."/>
            <person name="Decroocq V."/>
            <person name="Sosinski B."/>
            <person name="Prochnik S."/>
            <person name="Mitros T."/>
            <person name="Policriti A."/>
            <person name="Cipriani G."/>
            <person name="Dondini L."/>
            <person name="Ficklin S."/>
            <person name="Goodstein D.M."/>
            <person name="Xuan P."/>
            <person name="Del Fabbro C."/>
            <person name="Aramini V."/>
            <person name="Copetti D."/>
            <person name="Gonzalez S."/>
            <person name="Horner D.S."/>
            <person name="Falchi R."/>
            <person name="Lucas S."/>
            <person name="Mica E."/>
            <person name="Maldonado J."/>
            <person name="Lazzari B."/>
            <person name="Bielenberg D."/>
            <person name="Pirona R."/>
            <person name="Miculan M."/>
            <person name="Barakat A."/>
            <person name="Testolin R."/>
            <person name="Stella A."/>
            <person name="Tartarini S."/>
            <person name="Tonutti P."/>
            <person name="Arus P."/>
            <person name="Orellana A."/>
            <person name="Wells C."/>
            <person name="Main D."/>
            <person name="Vizzotto G."/>
            <person name="Silva H."/>
            <person name="Salamini F."/>
            <person name="Schmutz J."/>
            <person name="Morgante M."/>
            <person name="Rokhsar D.S."/>
        </authorList>
    </citation>
    <scope>NUCLEOTIDE SEQUENCE [LARGE SCALE GENOMIC DNA]</scope>
    <source>
        <strain evidence="15">cv. Nemared</strain>
    </source>
</reference>
<evidence type="ECO:0000256" key="3">
    <source>
        <dbReference type="ARBA" id="ARBA00010617"/>
    </source>
</evidence>
<evidence type="ECO:0000256" key="9">
    <source>
        <dbReference type="ARBA" id="ARBA00023004"/>
    </source>
</evidence>
<dbReference type="PRINTS" id="PR00385">
    <property type="entry name" value="P450"/>
</dbReference>
<evidence type="ECO:0008006" key="16">
    <source>
        <dbReference type="Google" id="ProtNLM"/>
    </source>
</evidence>
<dbReference type="Gene3D" id="1.10.630.10">
    <property type="entry name" value="Cytochrome P450"/>
    <property type="match status" value="1"/>
</dbReference>
<dbReference type="GO" id="GO:0016705">
    <property type="term" value="F:oxidoreductase activity, acting on paired donors, with incorporation or reduction of molecular oxygen"/>
    <property type="evidence" value="ECO:0007669"/>
    <property type="project" value="InterPro"/>
</dbReference>
<keyword evidence="15" id="KW-1185">Reference proteome</keyword>
<dbReference type="Gramene" id="ONI35468">
    <property type="protein sequence ID" value="ONI35468"/>
    <property type="gene ID" value="PRUPE_1G537700"/>
</dbReference>
<dbReference type="STRING" id="3760.A0A251RHH6"/>
<keyword evidence="7" id="KW-1133">Transmembrane helix</keyword>
<keyword evidence="9 12" id="KW-0408">Iron</keyword>
<dbReference type="PRINTS" id="PR00463">
    <property type="entry name" value="EP450I"/>
</dbReference>
<dbReference type="CDD" id="cd20654">
    <property type="entry name" value="CYP82"/>
    <property type="match status" value="1"/>
</dbReference>
<dbReference type="PANTHER" id="PTHR47947:SF26">
    <property type="entry name" value="CYTOCHROME P450"/>
    <property type="match status" value="1"/>
</dbReference>
<dbReference type="GO" id="GO:0020037">
    <property type="term" value="F:heme binding"/>
    <property type="evidence" value="ECO:0007669"/>
    <property type="project" value="InterPro"/>
</dbReference>
<dbReference type="GO" id="GO:0005506">
    <property type="term" value="F:iron ion binding"/>
    <property type="evidence" value="ECO:0007669"/>
    <property type="project" value="InterPro"/>
</dbReference>
<dbReference type="Pfam" id="PF00067">
    <property type="entry name" value="p450"/>
    <property type="match status" value="1"/>
</dbReference>
<protein>
    <recommendedName>
        <fullName evidence="16">Cytochrome P450</fullName>
    </recommendedName>
</protein>
<keyword evidence="10 13" id="KW-0503">Monooxygenase</keyword>
<evidence type="ECO:0000256" key="2">
    <source>
        <dbReference type="ARBA" id="ARBA00004370"/>
    </source>
</evidence>
<comment type="subcellular location">
    <subcellularLocation>
        <location evidence="2">Membrane</location>
    </subcellularLocation>
</comment>
<evidence type="ECO:0000256" key="6">
    <source>
        <dbReference type="ARBA" id="ARBA00022723"/>
    </source>
</evidence>
<accession>A0A251RHH6</accession>
<evidence type="ECO:0000256" key="5">
    <source>
        <dbReference type="ARBA" id="ARBA00022692"/>
    </source>
</evidence>
<comment type="similarity">
    <text evidence="3 13">Belongs to the cytochrome P450 family.</text>
</comment>
<dbReference type="EMBL" id="CM007651">
    <property type="protein sequence ID" value="ONI35468.1"/>
    <property type="molecule type" value="Genomic_DNA"/>
</dbReference>
<comment type="cofactor">
    <cofactor evidence="1 12">
        <name>heme</name>
        <dbReference type="ChEBI" id="CHEBI:30413"/>
    </cofactor>
</comment>
<dbReference type="eggNOG" id="KOG0156">
    <property type="taxonomic scope" value="Eukaryota"/>
</dbReference>
<dbReference type="AlphaFoldDB" id="A0A251RHH6"/>
<keyword evidence="4 12" id="KW-0349">Heme</keyword>
<dbReference type="FunFam" id="1.10.630.10:FF:000026">
    <property type="entry name" value="Cytochrome P450 82C4"/>
    <property type="match status" value="1"/>
</dbReference>
<evidence type="ECO:0000256" key="1">
    <source>
        <dbReference type="ARBA" id="ARBA00001971"/>
    </source>
</evidence>
<dbReference type="InterPro" id="IPR036396">
    <property type="entry name" value="Cyt_P450_sf"/>
</dbReference>
<evidence type="ECO:0000313" key="14">
    <source>
        <dbReference type="EMBL" id="ONI35468.1"/>
    </source>
</evidence>
<name>A0A251RHH6_PRUPE</name>
<keyword evidence="11" id="KW-0472">Membrane</keyword>
<evidence type="ECO:0000256" key="11">
    <source>
        <dbReference type="ARBA" id="ARBA00023136"/>
    </source>
</evidence>
<dbReference type="Proteomes" id="UP000006882">
    <property type="component" value="Chromosome G1"/>
</dbReference>
<evidence type="ECO:0000256" key="4">
    <source>
        <dbReference type="ARBA" id="ARBA00022617"/>
    </source>
</evidence>
<organism evidence="14 15">
    <name type="scientific">Prunus persica</name>
    <name type="common">Peach</name>
    <name type="synonym">Amygdalus persica</name>
    <dbReference type="NCBI Taxonomy" id="3760"/>
    <lineage>
        <taxon>Eukaryota</taxon>
        <taxon>Viridiplantae</taxon>
        <taxon>Streptophyta</taxon>
        <taxon>Embryophyta</taxon>
        <taxon>Tracheophyta</taxon>
        <taxon>Spermatophyta</taxon>
        <taxon>Magnoliopsida</taxon>
        <taxon>eudicotyledons</taxon>
        <taxon>Gunneridae</taxon>
        <taxon>Pentapetalae</taxon>
        <taxon>rosids</taxon>
        <taxon>fabids</taxon>
        <taxon>Rosales</taxon>
        <taxon>Rosaceae</taxon>
        <taxon>Amygdaloideae</taxon>
        <taxon>Amygdaleae</taxon>
        <taxon>Prunus</taxon>
    </lineage>
</organism>
<keyword evidence="6 12" id="KW-0479">Metal-binding</keyword>
<dbReference type="GO" id="GO:0016020">
    <property type="term" value="C:membrane"/>
    <property type="evidence" value="ECO:0007669"/>
    <property type="project" value="UniProtKB-SubCell"/>
</dbReference>
<feature type="binding site" description="axial binding residue" evidence="12">
    <location>
        <position position="506"/>
    </location>
    <ligand>
        <name>heme</name>
        <dbReference type="ChEBI" id="CHEBI:30413"/>
    </ligand>
    <ligandPart>
        <name>Fe</name>
        <dbReference type="ChEBI" id="CHEBI:18248"/>
    </ligandPart>
</feature>
<evidence type="ECO:0000256" key="8">
    <source>
        <dbReference type="ARBA" id="ARBA00023002"/>
    </source>
</evidence>
<dbReference type="InterPro" id="IPR001128">
    <property type="entry name" value="Cyt_P450"/>
</dbReference>
<dbReference type="PROSITE" id="PS00086">
    <property type="entry name" value="CYTOCHROME_P450"/>
    <property type="match status" value="1"/>
</dbReference>
<keyword evidence="8 13" id="KW-0560">Oxidoreductase</keyword>
<evidence type="ECO:0000256" key="10">
    <source>
        <dbReference type="ARBA" id="ARBA00023033"/>
    </source>
</evidence>
<proteinExistence type="inferred from homology"/>